<organism evidence="2 3">
    <name type="scientific">Prorocentrum cordatum</name>
    <dbReference type="NCBI Taxonomy" id="2364126"/>
    <lineage>
        <taxon>Eukaryota</taxon>
        <taxon>Sar</taxon>
        <taxon>Alveolata</taxon>
        <taxon>Dinophyceae</taxon>
        <taxon>Prorocentrales</taxon>
        <taxon>Prorocentraceae</taxon>
        <taxon>Prorocentrum</taxon>
    </lineage>
</organism>
<evidence type="ECO:0000256" key="1">
    <source>
        <dbReference type="SAM" id="MobiDB-lite"/>
    </source>
</evidence>
<proteinExistence type="predicted"/>
<dbReference type="EMBL" id="CAUYUJ010009779">
    <property type="protein sequence ID" value="CAK0827610.1"/>
    <property type="molecule type" value="Genomic_DNA"/>
</dbReference>
<evidence type="ECO:0000313" key="3">
    <source>
        <dbReference type="Proteomes" id="UP001189429"/>
    </source>
</evidence>
<evidence type="ECO:0000313" key="2">
    <source>
        <dbReference type="EMBL" id="CAK0827610.1"/>
    </source>
</evidence>
<reference evidence="2" key="1">
    <citation type="submission" date="2023-10" db="EMBL/GenBank/DDBJ databases">
        <authorList>
            <person name="Chen Y."/>
            <person name="Shah S."/>
            <person name="Dougan E. K."/>
            <person name="Thang M."/>
            <person name="Chan C."/>
        </authorList>
    </citation>
    <scope>NUCLEOTIDE SEQUENCE [LARGE SCALE GENOMIC DNA]</scope>
</reference>
<dbReference type="Proteomes" id="UP001189429">
    <property type="component" value="Unassembled WGS sequence"/>
</dbReference>
<accession>A0ABN9S8Q2</accession>
<name>A0ABN9S8Q2_9DINO</name>
<sequence length="324" mass="35915">MATASTGGGSRKLKPQGSNPEAPDKKLAKTLNADDDDAELGMGSGGEEGEMDMKGMMKAMMGMMKGMRKDMKCIKKETEEKMASIQQTVEIASDTAGMAMAECKKVQSEVKGVKDHITKFERDLRELRTTVQNRSDTIPATDNLQTIEKGIRELQVIAAGLQEAQDEEDIIEQVTKRVVDLGAGSKHTDIFVYTDPSKIGVIQFKSIAAKIGFLKKASNTTTKWDNGSDMRFKSNDTLAKRTIDKEMGKVKSLLHNEGQGYKLEDMKIKWKERVVELKGKRVAWKKEGGEGLQYEGEGKTVEEAVKSFMTAWKSKRMGTIDEDL</sequence>
<protein>
    <submittedName>
        <fullName evidence="2">Uncharacterized protein</fullName>
    </submittedName>
</protein>
<feature type="compositionally biased region" description="Gly residues" evidence="1">
    <location>
        <begin position="1"/>
        <end position="10"/>
    </location>
</feature>
<comment type="caution">
    <text evidence="2">The sequence shown here is derived from an EMBL/GenBank/DDBJ whole genome shotgun (WGS) entry which is preliminary data.</text>
</comment>
<keyword evidence="3" id="KW-1185">Reference proteome</keyword>
<feature type="region of interest" description="Disordered" evidence="1">
    <location>
        <begin position="1"/>
        <end position="51"/>
    </location>
</feature>
<gene>
    <name evidence="2" type="ORF">PCOR1329_LOCUS27110</name>
</gene>